<keyword evidence="2" id="KW-1185">Reference proteome</keyword>
<organism evidence="1 2">
    <name type="scientific">Pluteus cervinus</name>
    <dbReference type="NCBI Taxonomy" id="181527"/>
    <lineage>
        <taxon>Eukaryota</taxon>
        <taxon>Fungi</taxon>
        <taxon>Dikarya</taxon>
        <taxon>Basidiomycota</taxon>
        <taxon>Agaricomycotina</taxon>
        <taxon>Agaricomycetes</taxon>
        <taxon>Agaricomycetidae</taxon>
        <taxon>Agaricales</taxon>
        <taxon>Pluteineae</taxon>
        <taxon>Pluteaceae</taxon>
        <taxon>Pluteus</taxon>
    </lineage>
</organism>
<gene>
    <name evidence="1" type="ORF">BDN72DRAFT_108486</name>
</gene>
<accession>A0ACD3AP92</accession>
<dbReference type="EMBL" id="ML208379">
    <property type="protein sequence ID" value="TFK67325.1"/>
    <property type="molecule type" value="Genomic_DNA"/>
</dbReference>
<proteinExistence type="predicted"/>
<dbReference type="Proteomes" id="UP000308600">
    <property type="component" value="Unassembled WGS sequence"/>
</dbReference>
<sequence>MQACETNTNPLLVVYYYLVPVRIVMYRLAPESIDFTLSRDYHEFLDTCASIDTEPEPGSGIAHVSPTNSIRIAAAEAATAGMAHLKLWTQLKFNPKSTSDLIFPIIVCSKSPPIARTELARPFGCSTSSIIQALASSSFTNIRGDLLAPFPVTCHVKVVESD</sequence>
<name>A0ACD3AP92_9AGAR</name>
<evidence type="ECO:0000313" key="1">
    <source>
        <dbReference type="EMBL" id="TFK67325.1"/>
    </source>
</evidence>
<protein>
    <submittedName>
        <fullName evidence="1">Uncharacterized protein</fullName>
    </submittedName>
</protein>
<evidence type="ECO:0000313" key="2">
    <source>
        <dbReference type="Proteomes" id="UP000308600"/>
    </source>
</evidence>
<reference evidence="1 2" key="1">
    <citation type="journal article" date="2019" name="Nat. Ecol. Evol.">
        <title>Megaphylogeny resolves global patterns of mushroom evolution.</title>
        <authorList>
            <person name="Varga T."/>
            <person name="Krizsan K."/>
            <person name="Foldi C."/>
            <person name="Dima B."/>
            <person name="Sanchez-Garcia M."/>
            <person name="Sanchez-Ramirez S."/>
            <person name="Szollosi G.J."/>
            <person name="Szarkandi J.G."/>
            <person name="Papp V."/>
            <person name="Albert L."/>
            <person name="Andreopoulos W."/>
            <person name="Angelini C."/>
            <person name="Antonin V."/>
            <person name="Barry K.W."/>
            <person name="Bougher N.L."/>
            <person name="Buchanan P."/>
            <person name="Buyck B."/>
            <person name="Bense V."/>
            <person name="Catcheside P."/>
            <person name="Chovatia M."/>
            <person name="Cooper J."/>
            <person name="Damon W."/>
            <person name="Desjardin D."/>
            <person name="Finy P."/>
            <person name="Geml J."/>
            <person name="Haridas S."/>
            <person name="Hughes K."/>
            <person name="Justo A."/>
            <person name="Karasinski D."/>
            <person name="Kautmanova I."/>
            <person name="Kiss B."/>
            <person name="Kocsube S."/>
            <person name="Kotiranta H."/>
            <person name="LaButti K.M."/>
            <person name="Lechner B.E."/>
            <person name="Liimatainen K."/>
            <person name="Lipzen A."/>
            <person name="Lukacs Z."/>
            <person name="Mihaltcheva S."/>
            <person name="Morgado L.N."/>
            <person name="Niskanen T."/>
            <person name="Noordeloos M.E."/>
            <person name="Ohm R.A."/>
            <person name="Ortiz-Santana B."/>
            <person name="Ovrebo C."/>
            <person name="Racz N."/>
            <person name="Riley R."/>
            <person name="Savchenko A."/>
            <person name="Shiryaev A."/>
            <person name="Soop K."/>
            <person name="Spirin V."/>
            <person name="Szebenyi C."/>
            <person name="Tomsovsky M."/>
            <person name="Tulloss R.E."/>
            <person name="Uehling J."/>
            <person name="Grigoriev I.V."/>
            <person name="Vagvolgyi C."/>
            <person name="Papp T."/>
            <person name="Martin F.M."/>
            <person name="Miettinen O."/>
            <person name="Hibbett D.S."/>
            <person name="Nagy L.G."/>
        </authorList>
    </citation>
    <scope>NUCLEOTIDE SEQUENCE [LARGE SCALE GENOMIC DNA]</scope>
    <source>
        <strain evidence="1 2">NL-1719</strain>
    </source>
</reference>